<dbReference type="AlphaFoldDB" id="A0A2S8FZU0"/>
<gene>
    <name evidence="2" type="ORF">C5Y83_07135</name>
</gene>
<evidence type="ECO:0000313" key="3">
    <source>
        <dbReference type="Proteomes" id="UP000238322"/>
    </source>
</evidence>
<dbReference type="SUPFAM" id="SSF48452">
    <property type="entry name" value="TPR-like"/>
    <property type="match status" value="1"/>
</dbReference>
<proteinExistence type="predicted"/>
<evidence type="ECO:0000313" key="2">
    <source>
        <dbReference type="EMBL" id="PQO37712.1"/>
    </source>
</evidence>
<comment type="caution">
    <text evidence="2">The sequence shown here is derived from an EMBL/GenBank/DDBJ whole genome shotgun (WGS) entry which is preliminary data.</text>
</comment>
<keyword evidence="1" id="KW-0802">TPR repeat</keyword>
<protein>
    <submittedName>
        <fullName evidence="2">Uncharacterized protein</fullName>
    </submittedName>
</protein>
<accession>A0A2S8FZU0</accession>
<dbReference type="PROSITE" id="PS50005">
    <property type="entry name" value="TPR"/>
    <property type="match status" value="2"/>
</dbReference>
<organism evidence="2 3">
    <name type="scientific">Blastopirellula marina</name>
    <dbReference type="NCBI Taxonomy" id="124"/>
    <lineage>
        <taxon>Bacteria</taxon>
        <taxon>Pseudomonadati</taxon>
        <taxon>Planctomycetota</taxon>
        <taxon>Planctomycetia</taxon>
        <taxon>Pirellulales</taxon>
        <taxon>Pirellulaceae</taxon>
        <taxon>Blastopirellula</taxon>
    </lineage>
</organism>
<dbReference type="SMART" id="SM00028">
    <property type="entry name" value="TPR"/>
    <property type="match status" value="3"/>
</dbReference>
<dbReference type="EMBL" id="PUHY01000005">
    <property type="protein sequence ID" value="PQO37712.1"/>
    <property type="molecule type" value="Genomic_DNA"/>
</dbReference>
<dbReference type="RefSeq" id="WP_146117682.1">
    <property type="nucleotide sequence ID" value="NZ_PUHY01000005.1"/>
</dbReference>
<feature type="repeat" description="TPR" evidence="1">
    <location>
        <begin position="165"/>
        <end position="198"/>
    </location>
</feature>
<reference evidence="2 3" key="1">
    <citation type="submission" date="2018-02" db="EMBL/GenBank/DDBJ databases">
        <title>Comparative genomes isolates from brazilian mangrove.</title>
        <authorList>
            <person name="Araujo J.E."/>
            <person name="Taketani R.G."/>
            <person name="Silva M.C.P."/>
            <person name="Loureco M.V."/>
            <person name="Andreote F.D."/>
        </authorList>
    </citation>
    <scope>NUCLEOTIDE SEQUENCE [LARGE SCALE GENOMIC DNA]</scope>
    <source>
        <strain evidence="2 3">Hex-1 MGV</strain>
    </source>
</reference>
<dbReference type="InterPro" id="IPR019734">
    <property type="entry name" value="TPR_rpt"/>
</dbReference>
<evidence type="ECO:0000256" key="1">
    <source>
        <dbReference type="PROSITE-ProRule" id="PRU00339"/>
    </source>
</evidence>
<dbReference type="Proteomes" id="UP000238322">
    <property type="component" value="Unassembled WGS sequence"/>
</dbReference>
<dbReference type="Pfam" id="PF13181">
    <property type="entry name" value="TPR_8"/>
    <property type="match status" value="1"/>
</dbReference>
<feature type="repeat" description="TPR" evidence="1">
    <location>
        <begin position="92"/>
        <end position="125"/>
    </location>
</feature>
<name>A0A2S8FZU0_9BACT</name>
<dbReference type="OrthoDB" id="495305at2"/>
<dbReference type="Gene3D" id="1.25.40.10">
    <property type="entry name" value="Tetratricopeptide repeat domain"/>
    <property type="match status" value="1"/>
</dbReference>
<dbReference type="InterPro" id="IPR011990">
    <property type="entry name" value="TPR-like_helical_dom_sf"/>
</dbReference>
<sequence>MSVPSKGDQEAADARKVDQALELLMAGNHKKAERLLLEVTENTPDDYQVVEEDAEGFDIKFWDQASFMHYIAWMQAGHIPETSINWLPSAYPRAHYYLAFLYVKLKQYDSAWDHITIAEKLEPTKPAIQFEGAQILVHQKKLDEALARYRKVSDLGPFVSQRDLAVARRGEGFVLIEMQELDAAESAFKKSLEFEPNNEIAMGELQYIQHLRSGGEAARMESVASQSEIDMTKCIVCETHVEEGVVIQVKGIPLAICQTCHDKMLQETAAKEKKWWQFWK</sequence>